<sequence>MEESSSSRQQNLPLNSESEASHFAKGKTMDIDYNDFELVIEQPLDFEALKVNGFDVVKFFTDQGWSNFFDILNGPVYP</sequence>
<keyword evidence="3" id="KW-1185">Reference proteome</keyword>
<name>A0A392TGC6_9FABA</name>
<evidence type="ECO:0000256" key="1">
    <source>
        <dbReference type="SAM" id="MobiDB-lite"/>
    </source>
</evidence>
<protein>
    <submittedName>
        <fullName evidence="2">Uncharacterized protein</fullName>
    </submittedName>
</protein>
<dbReference type="Proteomes" id="UP000265520">
    <property type="component" value="Unassembled WGS sequence"/>
</dbReference>
<proteinExistence type="predicted"/>
<comment type="caution">
    <text evidence="2">The sequence shown here is derived from an EMBL/GenBank/DDBJ whole genome shotgun (WGS) entry which is preliminary data.</text>
</comment>
<feature type="non-terminal residue" evidence="2">
    <location>
        <position position="78"/>
    </location>
</feature>
<organism evidence="2 3">
    <name type="scientific">Trifolium medium</name>
    <dbReference type="NCBI Taxonomy" id="97028"/>
    <lineage>
        <taxon>Eukaryota</taxon>
        <taxon>Viridiplantae</taxon>
        <taxon>Streptophyta</taxon>
        <taxon>Embryophyta</taxon>
        <taxon>Tracheophyta</taxon>
        <taxon>Spermatophyta</taxon>
        <taxon>Magnoliopsida</taxon>
        <taxon>eudicotyledons</taxon>
        <taxon>Gunneridae</taxon>
        <taxon>Pentapetalae</taxon>
        <taxon>rosids</taxon>
        <taxon>fabids</taxon>
        <taxon>Fabales</taxon>
        <taxon>Fabaceae</taxon>
        <taxon>Papilionoideae</taxon>
        <taxon>50 kb inversion clade</taxon>
        <taxon>NPAAA clade</taxon>
        <taxon>Hologalegina</taxon>
        <taxon>IRL clade</taxon>
        <taxon>Trifolieae</taxon>
        <taxon>Trifolium</taxon>
    </lineage>
</organism>
<dbReference type="AlphaFoldDB" id="A0A392TGC6"/>
<reference evidence="2 3" key="1">
    <citation type="journal article" date="2018" name="Front. Plant Sci.">
        <title>Red Clover (Trifolium pratense) and Zigzag Clover (T. medium) - A Picture of Genomic Similarities and Differences.</title>
        <authorList>
            <person name="Dluhosova J."/>
            <person name="Istvanek J."/>
            <person name="Nedelnik J."/>
            <person name="Repkova J."/>
        </authorList>
    </citation>
    <scope>NUCLEOTIDE SEQUENCE [LARGE SCALE GENOMIC DNA]</scope>
    <source>
        <strain evidence="3">cv. 10/8</strain>
        <tissue evidence="2">Leaf</tissue>
    </source>
</reference>
<accession>A0A392TGC6</accession>
<feature type="region of interest" description="Disordered" evidence="1">
    <location>
        <begin position="1"/>
        <end position="23"/>
    </location>
</feature>
<evidence type="ECO:0000313" key="2">
    <source>
        <dbReference type="EMBL" id="MCI59280.1"/>
    </source>
</evidence>
<dbReference type="EMBL" id="LXQA010560539">
    <property type="protein sequence ID" value="MCI59280.1"/>
    <property type="molecule type" value="Genomic_DNA"/>
</dbReference>
<evidence type="ECO:0000313" key="3">
    <source>
        <dbReference type="Proteomes" id="UP000265520"/>
    </source>
</evidence>
<feature type="compositionally biased region" description="Polar residues" evidence="1">
    <location>
        <begin position="1"/>
        <end position="18"/>
    </location>
</feature>